<dbReference type="InterPro" id="IPR009057">
    <property type="entry name" value="Homeodomain-like_sf"/>
</dbReference>
<dbReference type="SUPFAM" id="SSF46689">
    <property type="entry name" value="Homeodomain-like"/>
    <property type="match status" value="1"/>
</dbReference>
<dbReference type="Pfam" id="PF08765">
    <property type="entry name" value="Mor"/>
    <property type="match status" value="1"/>
</dbReference>
<accession>A0A6N3FRG7</accession>
<dbReference type="Gene3D" id="1.10.10.60">
    <property type="entry name" value="Homeodomain-like"/>
    <property type="match status" value="1"/>
</dbReference>
<sequence length="80" mass="9692">MLQSENFVPIYEEIASVIGEEETVKLYKKFRGQQITFPQRLYNTDYVAAYVKENYNGENIRELAREFEYSERRVREFLKI</sequence>
<dbReference type="AlphaFoldDB" id="A0A6N3FRG7"/>
<name>A0A6N3FRG7_9FIRM</name>
<proteinExistence type="predicted"/>
<gene>
    <name evidence="2" type="ORF">RILFYP67_02307</name>
</gene>
<evidence type="ECO:0000259" key="1">
    <source>
        <dbReference type="Pfam" id="PF08765"/>
    </source>
</evidence>
<evidence type="ECO:0000313" key="2">
    <source>
        <dbReference type="EMBL" id="VYU54792.1"/>
    </source>
</evidence>
<protein>
    <submittedName>
        <fullName evidence="2">Mor transcription activator family protein</fullName>
    </submittedName>
</protein>
<dbReference type="RefSeq" id="WP_015521410.1">
    <property type="nucleotide sequence ID" value="NZ_CACRUM010000078.1"/>
</dbReference>
<dbReference type="InterPro" id="IPR014875">
    <property type="entry name" value="Mor_transcription_activator"/>
</dbReference>
<dbReference type="EMBL" id="CACRUM010000078">
    <property type="protein sequence ID" value="VYU54792.1"/>
    <property type="molecule type" value="Genomic_DNA"/>
</dbReference>
<feature type="domain" description="Mor transcription activator" evidence="1">
    <location>
        <begin position="10"/>
        <end position="78"/>
    </location>
</feature>
<organism evidence="2">
    <name type="scientific">Roseburia intestinalis</name>
    <dbReference type="NCBI Taxonomy" id="166486"/>
    <lineage>
        <taxon>Bacteria</taxon>
        <taxon>Bacillati</taxon>
        <taxon>Bacillota</taxon>
        <taxon>Clostridia</taxon>
        <taxon>Lachnospirales</taxon>
        <taxon>Lachnospiraceae</taxon>
        <taxon>Roseburia</taxon>
    </lineage>
</organism>
<reference evidence="2" key="1">
    <citation type="submission" date="2019-11" db="EMBL/GenBank/DDBJ databases">
        <authorList>
            <person name="Feng L."/>
        </authorList>
    </citation>
    <scope>NUCLEOTIDE SEQUENCE</scope>
    <source>
        <strain evidence="2">RintestinalisLFYP67</strain>
    </source>
</reference>